<dbReference type="EMBL" id="MCFA01000064">
    <property type="protein sequence ID" value="ORY11152.1"/>
    <property type="molecule type" value="Genomic_DNA"/>
</dbReference>
<dbReference type="AlphaFoldDB" id="A0A1Y1ZLN5"/>
<proteinExistence type="predicted"/>
<evidence type="ECO:0000313" key="2">
    <source>
        <dbReference type="EMBL" id="ORY11152.1"/>
    </source>
</evidence>
<protein>
    <submittedName>
        <fullName evidence="2">Uncharacterized protein</fullName>
    </submittedName>
</protein>
<sequence>IVQPDTRSCSYRSTPTLPSNPTHPYSPTFQLHRHPHERPLYQSLLFLQTHLIASTKTQELKLTWRNCIPALRSERLNIWSKYGGIALEYRMAHGDYGTFRNKHGNVLSNATDARSLVSQRAMRPTMGKTG</sequence>
<organism evidence="2 3">
    <name type="scientific">Clohesyomyces aquaticus</name>
    <dbReference type="NCBI Taxonomy" id="1231657"/>
    <lineage>
        <taxon>Eukaryota</taxon>
        <taxon>Fungi</taxon>
        <taxon>Dikarya</taxon>
        <taxon>Ascomycota</taxon>
        <taxon>Pezizomycotina</taxon>
        <taxon>Dothideomycetes</taxon>
        <taxon>Pleosporomycetidae</taxon>
        <taxon>Pleosporales</taxon>
        <taxon>Lindgomycetaceae</taxon>
        <taxon>Clohesyomyces</taxon>
    </lineage>
</organism>
<evidence type="ECO:0000256" key="1">
    <source>
        <dbReference type="SAM" id="MobiDB-lite"/>
    </source>
</evidence>
<keyword evidence="3" id="KW-1185">Reference proteome</keyword>
<name>A0A1Y1ZLN5_9PLEO</name>
<feature type="non-terminal residue" evidence="2">
    <location>
        <position position="1"/>
    </location>
</feature>
<feature type="region of interest" description="Disordered" evidence="1">
    <location>
        <begin position="1"/>
        <end position="24"/>
    </location>
</feature>
<dbReference type="Proteomes" id="UP000193144">
    <property type="component" value="Unassembled WGS sequence"/>
</dbReference>
<accession>A0A1Y1ZLN5</accession>
<evidence type="ECO:0000313" key="3">
    <source>
        <dbReference type="Proteomes" id="UP000193144"/>
    </source>
</evidence>
<reference evidence="2 3" key="1">
    <citation type="submission" date="2016-07" db="EMBL/GenBank/DDBJ databases">
        <title>Pervasive Adenine N6-methylation of Active Genes in Fungi.</title>
        <authorList>
            <consortium name="DOE Joint Genome Institute"/>
            <person name="Mondo S.J."/>
            <person name="Dannebaum R.O."/>
            <person name="Kuo R.C."/>
            <person name="Labutti K."/>
            <person name="Haridas S."/>
            <person name="Kuo A."/>
            <person name="Salamov A."/>
            <person name="Ahrendt S.R."/>
            <person name="Lipzen A."/>
            <person name="Sullivan W."/>
            <person name="Andreopoulos W.B."/>
            <person name="Clum A."/>
            <person name="Lindquist E."/>
            <person name="Daum C."/>
            <person name="Ramamoorthy G.K."/>
            <person name="Gryganskyi A."/>
            <person name="Culley D."/>
            <person name="Magnuson J.K."/>
            <person name="James T.Y."/>
            <person name="O'Malley M.A."/>
            <person name="Stajich J.E."/>
            <person name="Spatafora J.W."/>
            <person name="Visel A."/>
            <person name="Grigoriev I.V."/>
        </authorList>
    </citation>
    <scope>NUCLEOTIDE SEQUENCE [LARGE SCALE GENOMIC DNA]</scope>
    <source>
        <strain evidence="2 3">CBS 115471</strain>
    </source>
</reference>
<comment type="caution">
    <text evidence="2">The sequence shown here is derived from an EMBL/GenBank/DDBJ whole genome shotgun (WGS) entry which is preliminary data.</text>
</comment>
<gene>
    <name evidence="2" type="ORF">BCR34DRAFT_653499</name>
</gene>